<organism evidence="1 2">
    <name type="scientific">Spiroplasma alleghenense</name>
    <dbReference type="NCBI Taxonomy" id="216931"/>
    <lineage>
        <taxon>Bacteria</taxon>
        <taxon>Bacillati</taxon>
        <taxon>Mycoplasmatota</taxon>
        <taxon>Mollicutes</taxon>
        <taxon>Entomoplasmatales</taxon>
        <taxon>Spiroplasmataceae</taxon>
        <taxon>Spiroplasma</taxon>
    </lineage>
</organism>
<evidence type="ECO:0000313" key="1">
    <source>
        <dbReference type="EMBL" id="AXK51215.1"/>
    </source>
</evidence>
<accession>A0A345Z3N6</accession>
<dbReference type="EMBL" id="CP031376">
    <property type="protein sequence ID" value="AXK51215.1"/>
    <property type="molecule type" value="Genomic_DNA"/>
</dbReference>
<keyword evidence="2" id="KW-1185">Reference proteome</keyword>
<dbReference type="KEGG" id="salx:SALLE_v1c05410"/>
<gene>
    <name evidence="1" type="ORF">SALLE_v1c05410</name>
</gene>
<dbReference type="RefSeq" id="WP_115558123.1">
    <property type="nucleotide sequence ID" value="NZ_CP031376.1"/>
</dbReference>
<protein>
    <submittedName>
        <fullName evidence="1">Uncharacterized protein</fullName>
    </submittedName>
</protein>
<dbReference type="Proteomes" id="UP000254792">
    <property type="component" value="Chromosome"/>
</dbReference>
<dbReference type="AlphaFoldDB" id="A0A345Z3N6"/>
<sequence length="203" mass="23052">MKYLLAALISTNLITPVVTESVSSFQKLSSENQVDVEFEDNKTNKKLCNGDVTFIAPANSYYAEITAASALSQGWKKGTSVRNVFLGNIKDFNESYECIAQYRGLGIKGDMWANYKNGKKPQNLDGFGVNKQYIARDYIMFFETREFMRKEGWATQKVEISPEVYIYKDTGDVYLSCYSRAYSTGAFTSVILDAKIKQIDFIW</sequence>
<evidence type="ECO:0000313" key="2">
    <source>
        <dbReference type="Proteomes" id="UP000254792"/>
    </source>
</evidence>
<reference evidence="1 2" key="1">
    <citation type="submission" date="2018-07" db="EMBL/GenBank/DDBJ databases">
        <title>Complete genome sequence of Spiroplasma alleghenense PLHS-1 (ATCC 51752).</title>
        <authorList>
            <person name="Chou L."/>
            <person name="Lee T.-Y."/>
            <person name="Tsai Y.-M."/>
            <person name="Kuo C.-H."/>
        </authorList>
    </citation>
    <scope>NUCLEOTIDE SEQUENCE [LARGE SCALE GENOMIC DNA]</scope>
    <source>
        <strain evidence="1 2">PLHS-1</strain>
    </source>
</reference>
<name>A0A345Z3N6_9MOLU</name>
<proteinExistence type="predicted"/>